<sequence>MESPRTHKKPQIHESVYIAPNAVIIGDVLIEEGSNIWFGVVLRGDWGTITIGRNTSIQEHVTIHIEMGSSVKIGSNCIIGHHAMIHGPTEIGDGCVVGVGAKVLHRSKLGEGCVLAAGAVLLNKEIPPRSLAVGIPAFVKKEGIYKGKLEGIRTSKEYCKNGQAYKEFFENNPDLCKF</sequence>
<protein>
    <recommendedName>
        <fullName evidence="2">Gamma carbonic anhydrase family protein</fullName>
    </recommendedName>
</protein>
<dbReference type="AlphaFoldDB" id="A0A0F9PNY6"/>
<dbReference type="InterPro" id="IPR050484">
    <property type="entry name" value="Transf_Hexapept/Carb_Anhydrase"/>
</dbReference>
<reference evidence="1" key="1">
    <citation type="journal article" date="2015" name="Nature">
        <title>Complex archaea that bridge the gap between prokaryotes and eukaryotes.</title>
        <authorList>
            <person name="Spang A."/>
            <person name="Saw J.H."/>
            <person name="Jorgensen S.L."/>
            <person name="Zaremba-Niedzwiedzka K."/>
            <person name="Martijn J."/>
            <person name="Lind A.E."/>
            <person name="van Eijk R."/>
            <person name="Schleper C."/>
            <person name="Guy L."/>
            <person name="Ettema T.J."/>
        </authorList>
    </citation>
    <scope>NUCLEOTIDE SEQUENCE</scope>
</reference>
<gene>
    <name evidence="1" type="ORF">LCGC14_1114300</name>
</gene>
<evidence type="ECO:0000313" key="1">
    <source>
        <dbReference type="EMBL" id="KKN02771.1"/>
    </source>
</evidence>
<comment type="caution">
    <text evidence="1">The sequence shown here is derived from an EMBL/GenBank/DDBJ whole genome shotgun (WGS) entry which is preliminary data.</text>
</comment>
<dbReference type="Pfam" id="PF00132">
    <property type="entry name" value="Hexapep"/>
    <property type="match status" value="2"/>
</dbReference>
<name>A0A0F9PNY6_9ZZZZ</name>
<evidence type="ECO:0008006" key="2">
    <source>
        <dbReference type="Google" id="ProtNLM"/>
    </source>
</evidence>
<dbReference type="SUPFAM" id="SSF51161">
    <property type="entry name" value="Trimeric LpxA-like enzymes"/>
    <property type="match status" value="1"/>
</dbReference>
<dbReference type="PANTHER" id="PTHR13061">
    <property type="entry name" value="DYNACTIN SUBUNIT P25"/>
    <property type="match status" value="1"/>
</dbReference>
<accession>A0A0F9PNY6</accession>
<dbReference type="Gene3D" id="2.160.10.10">
    <property type="entry name" value="Hexapeptide repeat proteins"/>
    <property type="match status" value="1"/>
</dbReference>
<organism evidence="1">
    <name type="scientific">marine sediment metagenome</name>
    <dbReference type="NCBI Taxonomy" id="412755"/>
    <lineage>
        <taxon>unclassified sequences</taxon>
        <taxon>metagenomes</taxon>
        <taxon>ecological metagenomes</taxon>
    </lineage>
</organism>
<proteinExistence type="predicted"/>
<dbReference type="InterPro" id="IPR011004">
    <property type="entry name" value="Trimer_LpxA-like_sf"/>
</dbReference>
<dbReference type="PANTHER" id="PTHR13061:SF29">
    <property type="entry name" value="GAMMA CARBONIC ANHYDRASE-LIKE 1, MITOCHONDRIAL-RELATED"/>
    <property type="match status" value="1"/>
</dbReference>
<dbReference type="InterPro" id="IPR001451">
    <property type="entry name" value="Hexapep"/>
</dbReference>
<dbReference type="InterPro" id="IPR047324">
    <property type="entry name" value="LbH_gamma_CA-like"/>
</dbReference>
<dbReference type="CDD" id="cd04645">
    <property type="entry name" value="LbH_gamma_CA_like"/>
    <property type="match status" value="1"/>
</dbReference>
<dbReference type="EMBL" id="LAZR01005108">
    <property type="protein sequence ID" value="KKN02771.1"/>
    <property type="molecule type" value="Genomic_DNA"/>
</dbReference>